<dbReference type="EMBL" id="KB446539">
    <property type="protein sequence ID" value="EME44189.1"/>
    <property type="molecule type" value="Genomic_DNA"/>
</dbReference>
<dbReference type="OMA" id="RGIECNF"/>
<dbReference type="PROSITE" id="PS50048">
    <property type="entry name" value="ZN2_CY6_FUNGAL_2"/>
    <property type="match status" value="1"/>
</dbReference>
<dbReference type="PRINTS" id="PR00755">
    <property type="entry name" value="AFLATOXINBRP"/>
</dbReference>
<keyword evidence="5" id="KW-1185">Reference proteome</keyword>
<keyword evidence="1" id="KW-0539">Nucleus</keyword>
<dbReference type="OrthoDB" id="2985014at2759"/>
<dbReference type="HOGENOM" id="CLU_980137_0_0_1"/>
<dbReference type="Gene3D" id="4.10.240.10">
    <property type="entry name" value="Zn(2)-C6 fungal-type DNA-binding domain"/>
    <property type="match status" value="1"/>
</dbReference>
<evidence type="ECO:0000313" key="4">
    <source>
        <dbReference type="EMBL" id="EME44189.1"/>
    </source>
</evidence>
<name>N1PP20_DOTSN</name>
<proteinExistence type="predicted"/>
<dbReference type="GO" id="GO:0000981">
    <property type="term" value="F:DNA-binding transcription factor activity, RNA polymerase II-specific"/>
    <property type="evidence" value="ECO:0007669"/>
    <property type="project" value="InterPro"/>
</dbReference>
<dbReference type="STRING" id="675120.N1PP20"/>
<feature type="compositionally biased region" description="Polar residues" evidence="2">
    <location>
        <begin position="130"/>
        <end position="166"/>
    </location>
</feature>
<dbReference type="eggNOG" id="ENOG502SIHU">
    <property type="taxonomic scope" value="Eukaryota"/>
</dbReference>
<gene>
    <name evidence="4" type="ORF">DOTSEDRAFT_88426</name>
</gene>
<feature type="compositionally biased region" description="Polar residues" evidence="2">
    <location>
        <begin position="176"/>
        <end position="190"/>
    </location>
</feature>
<dbReference type="Proteomes" id="UP000016933">
    <property type="component" value="Unassembled WGS sequence"/>
</dbReference>
<evidence type="ECO:0000313" key="5">
    <source>
        <dbReference type="Proteomes" id="UP000016933"/>
    </source>
</evidence>
<dbReference type="InterPro" id="IPR001138">
    <property type="entry name" value="Zn2Cys6_DnaBD"/>
</dbReference>
<feature type="region of interest" description="Disordered" evidence="2">
    <location>
        <begin position="118"/>
        <end position="221"/>
    </location>
</feature>
<evidence type="ECO:0000256" key="2">
    <source>
        <dbReference type="SAM" id="MobiDB-lite"/>
    </source>
</evidence>
<dbReference type="AlphaFoldDB" id="N1PP20"/>
<organism evidence="4 5">
    <name type="scientific">Dothistroma septosporum (strain NZE10 / CBS 128990)</name>
    <name type="common">Red band needle blight fungus</name>
    <name type="synonym">Mycosphaerella pini</name>
    <dbReference type="NCBI Taxonomy" id="675120"/>
    <lineage>
        <taxon>Eukaryota</taxon>
        <taxon>Fungi</taxon>
        <taxon>Dikarya</taxon>
        <taxon>Ascomycota</taxon>
        <taxon>Pezizomycotina</taxon>
        <taxon>Dothideomycetes</taxon>
        <taxon>Dothideomycetidae</taxon>
        <taxon>Mycosphaerellales</taxon>
        <taxon>Mycosphaerellaceae</taxon>
        <taxon>Dothistroma</taxon>
    </lineage>
</organism>
<evidence type="ECO:0000256" key="1">
    <source>
        <dbReference type="ARBA" id="ARBA00023242"/>
    </source>
</evidence>
<reference evidence="5" key="1">
    <citation type="journal article" date="2012" name="PLoS Genet.">
        <title>The genomes of the fungal plant pathogens Cladosporium fulvum and Dothistroma septosporum reveal adaptation to different hosts and lifestyles but also signatures of common ancestry.</title>
        <authorList>
            <person name="de Wit P.J.G.M."/>
            <person name="van der Burgt A."/>
            <person name="Oekmen B."/>
            <person name="Stergiopoulos I."/>
            <person name="Abd-Elsalam K.A."/>
            <person name="Aerts A.L."/>
            <person name="Bahkali A.H."/>
            <person name="Beenen H.G."/>
            <person name="Chettri P."/>
            <person name="Cox M.P."/>
            <person name="Datema E."/>
            <person name="de Vries R.P."/>
            <person name="Dhillon B."/>
            <person name="Ganley A.R."/>
            <person name="Griffiths S.A."/>
            <person name="Guo Y."/>
            <person name="Hamelin R.C."/>
            <person name="Henrissat B."/>
            <person name="Kabir M.S."/>
            <person name="Jashni M.K."/>
            <person name="Kema G."/>
            <person name="Klaubauf S."/>
            <person name="Lapidus A."/>
            <person name="Levasseur A."/>
            <person name="Lindquist E."/>
            <person name="Mehrabi R."/>
            <person name="Ohm R.A."/>
            <person name="Owen T.J."/>
            <person name="Salamov A."/>
            <person name="Schwelm A."/>
            <person name="Schijlen E."/>
            <person name="Sun H."/>
            <person name="van den Burg H.A."/>
            <person name="van Ham R.C.H.J."/>
            <person name="Zhang S."/>
            <person name="Goodwin S.B."/>
            <person name="Grigoriev I.V."/>
            <person name="Collemare J."/>
            <person name="Bradshaw R.E."/>
        </authorList>
    </citation>
    <scope>NUCLEOTIDE SEQUENCE [LARGE SCALE GENOMIC DNA]</scope>
    <source>
        <strain evidence="5">NZE10 / CBS 128990</strain>
    </source>
</reference>
<dbReference type="PROSITE" id="PS00463">
    <property type="entry name" value="ZN2_CY6_FUNGAL_1"/>
    <property type="match status" value="1"/>
</dbReference>
<dbReference type="GO" id="GO:0008270">
    <property type="term" value="F:zinc ion binding"/>
    <property type="evidence" value="ECO:0007669"/>
    <property type="project" value="InterPro"/>
</dbReference>
<dbReference type="PANTHER" id="PTHR47256">
    <property type="entry name" value="ZN(II)2CYS6 TRANSCRIPTION FACTOR (EUROFUNG)-RELATED"/>
    <property type="match status" value="1"/>
</dbReference>
<reference evidence="4 5" key="2">
    <citation type="journal article" date="2012" name="PLoS Pathog.">
        <title>Diverse lifestyles and strategies of plant pathogenesis encoded in the genomes of eighteen Dothideomycetes fungi.</title>
        <authorList>
            <person name="Ohm R.A."/>
            <person name="Feau N."/>
            <person name="Henrissat B."/>
            <person name="Schoch C.L."/>
            <person name="Horwitz B.A."/>
            <person name="Barry K.W."/>
            <person name="Condon B.J."/>
            <person name="Copeland A.C."/>
            <person name="Dhillon B."/>
            <person name="Glaser F."/>
            <person name="Hesse C.N."/>
            <person name="Kosti I."/>
            <person name="LaButti K."/>
            <person name="Lindquist E.A."/>
            <person name="Lucas S."/>
            <person name="Salamov A.A."/>
            <person name="Bradshaw R.E."/>
            <person name="Ciuffetti L."/>
            <person name="Hamelin R.C."/>
            <person name="Kema G.H.J."/>
            <person name="Lawrence C."/>
            <person name="Scott J.A."/>
            <person name="Spatafora J.W."/>
            <person name="Turgeon B.G."/>
            <person name="de Wit P.J.G.M."/>
            <person name="Zhong S."/>
            <person name="Goodwin S.B."/>
            <person name="Grigoriev I.V."/>
        </authorList>
    </citation>
    <scope>NUCLEOTIDE SEQUENCE [LARGE SCALE GENOMIC DNA]</scope>
    <source>
        <strain evidence="5">NZE10 / CBS 128990</strain>
    </source>
</reference>
<sequence length="284" mass="31304">MVSKRSVVPKSPRRTQVANACVACRASKVKCSGKHPECSRCIARGIECNFEVSAEGITKRQHLRNELAHLAGQKQGLERANAVIDVLQHGSDSEAVEMLVCLRIGHTVDAAYDHIQNKRSGKPSDLPDTVLSSSLASTSDTNLPRSSCQVDNKTVQSLPNSTTIPQTPCWPFPQLPISNTPSISRPTVTSDRPHTWPYPPMSNDTQSSQQDNRSSAYTYQHAEDDSQIHQFGLVTPISPLSTCSSSRQSNAQDSYIQQPYSREHLFFESTPRDVINPSMFNNPS</sequence>
<dbReference type="Pfam" id="PF00172">
    <property type="entry name" value="Zn_clus"/>
    <property type="match status" value="1"/>
</dbReference>
<dbReference type="InterPro" id="IPR053187">
    <property type="entry name" value="Notoamide_regulator"/>
</dbReference>
<dbReference type="SMART" id="SM00066">
    <property type="entry name" value="GAL4"/>
    <property type="match status" value="1"/>
</dbReference>
<dbReference type="SUPFAM" id="SSF57701">
    <property type="entry name" value="Zn2/Cys6 DNA-binding domain"/>
    <property type="match status" value="1"/>
</dbReference>
<feature type="compositionally biased region" description="Polar residues" evidence="2">
    <location>
        <begin position="202"/>
        <end position="218"/>
    </location>
</feature>
<accession>N1PP20</accession>
<dbReference type="InterPro" id="IPR036864">
    <property type="entry name" value="Zn2-C6_fun-type_DNA-bd_sf"/>
</dbReference>
<evidence type="ECO:0000259" key="3">
    <source>
        <dbReference type="PROSITE" id="PS50048"/>
    </source>
</evidence>
<protein>
    <recommendedName>
        <fullName evidence="3">Zn(2)-C6 fungal-type domain-containing protein</fullName>
    </recommendedName>
</protein>
<feature type="domain" description="Zn(2)-C6 fungal-type" evidence="3">
    <location>
        <begin position="20"/>
        <end position="50"/>
    </location>
</feature>
<dbReference type="PANTHER" id="PTHR47256:SF1">
    <property type="entry name" value="ZN(II)2CYS6 TRANSCRIPTION FACTOR (EUROFUNG)"/>
    <property type="match status" value="1"/>
</dbReference>
<dbReference type="CDD" id="cd00067">
    <property type="entry name" value="GAL4"/>
    <property type="match status" value="1"/>
</dbReference>